<name>A0ABN9QRQ1_9DINO</name>
<evidence type="ECO:0000256" key="1">
    <source>
        <dbReference type="ARBA" id="ARBA00011975"/>
    </source>
</evidence>
<dbReference type="PANTHER" id="PTHR10629">
    <property type="entry name" value="CYTOSINE-SPECIFIC METHYLTRANSFERASE"/>
    <property type="match status" value="1"/>
</dbReference>
<comment type="caution">
    <text evidence="5">The sequence shown here is derived from an EMBL/GenBank/DDBJ whole genome shotgun (WGS) entry which is preliminary data.</text>
</comment>
<gene>
    <name evidence="5" type="ORF">PCOR1329_LOCUS13570</name>
</gene>
<keyword evidence="2" id="KW-0489">Methyltransferase</keyword>
<evidence type="ECO:0000256" key="3">
    <source>
        <dbReference type="ARBA" id="ARBA00022679"/>
    </source>
</evidence>
<evidence type="ECO:0000256" key="2">
    <source>
        <dbReference type="ARBA" id="ARBA00022603"/>
    </source>
</evidence>
<evidence type="ECO:0000256" key="4">
    <source>
        <dbReference type="ARBA" id="ARBA00022691"/>
    </source>
</evidence>
<protein>
    <recommendedName>
        <fullName evidence="1">DNA (cytosine-5-)-methyltransferase</fullName>
        <ecNumber evidence="1">2.1.1.37</ecNumber>
    </recommendedName>
</protein>
<dbReference type="Gene3D" id="3.40.50.150">
    <property type="entry name" value="Vaccinia Virus protein VP39"/>
    <property type="match status" value="1"/>
</dbReference>
<keyword evidence="4" id="KW-0949">S-adenosyl-L-methionine</keyword>
<dbReference type="Proteomes" id="UP001189429">
    <property type="component" value="Unassembled WGS sequence"/>
</dbReference>
<dbReference type="InterPro" id="IPR001525">
    <property type="entry name" value="C5_MeTfrase"/>
</dbReference>
<organism evidence="5 6">
    <name type="scientific">Prorocentrum cordatum</name>
    <dbReference type="NCBI Taxonomy" id="2364126"/>
    <lineage>
        <taxon>Eukaryota</taxon>
        <taxon>Sar</taxon>
        <taxon>Alveolata</taxon>
        <taxon>Dinophyceae</taxon>
        <taxon>Prorocentrales</taxon>
        <taxon>Prorocentraceae</taxon>
        <taxon>Prorocentrum</taxon>
    </lineage>
</organism>
<dbReference type="PRINTS" id="PR00105">
    <property type="entry name" value="C5METTRFRASE"/>
</dbReference>
<dbReference type="InterPro" id="IPR050390">
    <property type="entry name" value="C5-Methyltransferase"/>
</dbReference>
<keyword evidence="3" id="KW-0808">Transferase</keyword>
<proteinExistence type="predicted"/>
<dbReference type="Pfam" id="PF00145">
    <property type="entry name" value="DNA_methylase"/>
    <property type="match status" value="1"/>
</dbReference>
<accession>A0ABN9QRQ1</accession>
<sequence>MVRRHNQRFGLQCPRTDAAGHGLQHPHLVSTVMQNLICCMSDDSPQALLQVCAKLTTIRMGTACSGTDIVVVAAKRLVATLKELFGLPDAFNVEHVWSCEVDPFKEQFIRQNCAPRAFFRDVTQLNSSTAFNVMTGREEEIPPVDLFVCGFSCKDVSAMKSRSAAKGALAGISTTLASGSGTSSNTLFGVLAYLQAHKPKCALLENVTGILRTDDYDGRFVDDASKVTQKNKPFLQKSFSDVGYSLHFQIINAADTGMPQSRRRVYMIAFLRGDSDARTQLLHKHIDSFYAASGEPPALDLEDFLLSEDGCEYWYEREPAGKCHEAEGRVHGNWSHLHSTMFKEKGLDWPPTEEALKMACGRAWHSTYKQFRPSIREAEIIYYWNMSSKTGIGSVARALMAALSAWEVSEWGGVGAASTIAVPRVETIALCTVTPMSLSLAMMSLDNLSDASSISADRPHRFSGSLEDLASLPANEKQSLRVYHLSKGGKQRQFKLKLLGTTPQGGGVRCELCKAMSGSEDPLCPGYEREWAYYKKNGDIEGVVCFYSALTHRSRFKAWTREELTRDLNTGGDEAQDEFNELEMLVIAQKRKCNLELDLQSIPVPKLIVKTYSKQEVAFKRPKMNLVTEEAFKKRSKMTFKEAGLLKLVESHEVEPGVFKRGILETVGEEGVYEMEHVFTRGAQKDHVVDDGYLSQCYGSEMWDF</sequence>
<reference evidence="5" key="1">
    <citation type="submission" date="2023-10" db="EMBL/GenBank/DDBJ databases">
        <authorList>
            <person name="Chen Y."/>
            <person name="Shah S."/>
            <person name="Dougan E. K."/>
            <person name="Thang M."/>
            <person name="Chan C."/>
        </authorList>
    </citation>
    <scope>NUCLEOTIDE SEQUENCE [LARGE SCALE GENOMIC DNA]</scope>
</reference>
<evidence type="ECO:0000313" key="6">
    <source>
        <dbReference type="Proteomes" id="UP001189429"/>
    </source>
</evidence>
<dbReference type="EC" id="2.1.1.37" evidence="1"/>
<dbReference type="SUPFAM" id="SSF53335">
    <property type="entry name" value="S-adenosyl-L-methionine-dependent methyltransferases"/>
    <property type="match status" value="1"/>
</dbReference>
<dbReference type="InterPro" id="IPR029063">
    <property type="entry name" value="SAM-dependent_MTases_sf"/>
</dbReference>
<evidence type="ECO:0000313" key="5">
    <source>
        <dbReference type="EMBL" id="CAK0807792.1"/>
    </source>
</evidence>
<dbReference type="EMBL" id="CAUYUJ010004011">
    <property type="protein sequence ID" value="CAK0807792.1"/>
    <property type="molecule type" value="Genomic_DNA"/>
</dbReference>
<keyword evidence="6" id="KW-1185">Reference proteome</keyword>
<dbReference type="PANTHER" id="PTHR10629:SF52">
    <property type="entry name" value="DNA (CYTOSINE-5)-METHYLTRANSFERASE 1"/>
    <property type="match status" value="1"/>
</dbReference>